<evidence type="ECO:0000256" key="1">
    <source>
        <dbReference type="ARBA" id="ARBA00004123"/>
    </source>
</evidence>
<dbReference type="GO" id="GO:0005737">
    <property type="term" value="C:cytoplasm"/>
    <property type="evidence" value="ECO:0007669"/>
    <property type="project" value="TreeGrafter"/>
</dbReference>
<dbReference type="AlphaFoldDB" id="A0A9W9JTM5"/>
<dbReference type="Proteomes" id="UP001149165">
    <property type="component" value="Unassembled WGS sequence"/>
</dbReference>
<feature type="domain" description="THIF-type NAD/FAD binding fold" evidence="7">
    <location>
        <begin position="51"/>
        <end position="375"/>
    </location>
</feature>
<dbReference type="PANTHER" id="PTHR10953">
    <property type="entry name" value="UBIQUITIN-ACTIVATING ENZYME E1"/>
    <property type="match status" value="1"/>
</dbReference>
<comment type="subcellular location">
    <subcellularLocation>
        <location evidence="1">Nucleus</location>
    </subcellularLocation>
</comment>
<dbReference type="CDD" id="cd01492">
    <property type="entry name" value="Aos1_SUMO"/>
    <property type="match status" value="1"/>
</dbReference>
<dbReference type="InterPro" id="IPR045886">
    <property type="entry name" value="ThiF/MoeB/HesA"/>
</dbReference>
<gene>
    <name evidence="8" type="ORF">N7456_013667</name>
</gene>
<dbReference type="OrthoDB" id="1708823at2759"/>
<evidence type="ECO:0000313" key="8">
    <source>
        <dbReference type="EMBL" id="KAJ5080957.1"/>
    </source>
</evidence>
<dbReference type="SUPFAM" id="SSF69572">
    <property type="entry name" value="Activating enzymes of the ubiquitin-like proteins"/>
    <property type="match status" value="1"/>
</dbReference>
<dbReference type="InterPro" id="IPR035985">
    <property type="entry name" value="Ubiquitin-activating_enz"/>
</dbReference>
<dbReference type="EMBL" id="JAPQKH010000012">
    <property type="protein sequence ID" value="KAJ5080957.1"/>
    <property type="molecule type" value="Genomic_DNA"/>
</dbReference>
<name>A0A9W9JTM5_9EURO</name>
<dbReference type="InterPro" id="IPR000011">
    <property type="entry name" value="UBQ/SUMO-activ_enz_E1-like"/>
</dbReference>
<keyword evidence="4" id="KW-0833">Ubl conjugation pathway</keyword>
<organism evidence="8 9">
    <name type="scientific">Penicillium angulare</name>
    <dbReference type="NCBI Taxonomy" id="116970"/>
    <lineage>
        <taxon>Eukaryota</taxon>
        <taxon>Fungi</taxon>
        <taxon>Dikarya</taxon>
        <taxon>Ascomycota</taxon>
        <taxon>Pezizomycotina</taxon>
        <taxon>Eurotiomycetes</taxon>
        <taxon>Eurotiomycetidae</taxon>
        <taxon>Eurotiales</taxon>
        <taxon>Aspergillaceae</taxon>
        <taxon>Penicillium</taxon>
    </lineage>
</organism>
<dbReference type="PRINTS" id="PR01849">
    <property type="entry name" value="UBIQUITINACT"/>
</dbReference>
<dbReference type="Pfam" id="PF00899">
    <property type="entry name" value="ThiF"/>
    <property type="match status" value="1"/>
</dbReference>
<dbReference type="GO" id="GO:0016925">
    <property type="term" value="P:protein sumoylation"/>
    <property type="evidence" value="ECO:0007669"/>
    <property type="project" value="TreeGrafter"/>
</dbReference>
<dbReference type="GO" id="GO:0031510">
    <property type="term" value="C:SUMO activating enzyme complex"/>
    <property type="evidence" value="ECO:0007669"/>
    <property type="project" value="TreeGrafter"/>
</dbReference>
<evidence type="ECO:0000256" key="6">
    <source>
        <dbReference type="ARBA" id="ARBA00044354"/>
    </source>
</evidence>
<evidence type="ECO:0000259" key="7">
    <source>
        <dbReference type="Pfam" id="PF00899"/>
    </source>
</evidence>
<evidence type="ECO:0000256" key="3">
    <source>
        <dbReference type="ARBA" id="ARBA00005673"/>
    </source>
</evidence>
<dbReference type="Gene3D" id="3.40.50.720">
    <property type="entry name" value="NAD(P)-binding Rossmann-like Domain"/>
    <property type="match status" value="1"/>
</dbReference>
<keyword evidence="9" id="KW-1185">Reference proteome</keyword>
<comment type="caution">
    <text evidence="8">The sequence shown here is derived from an EMBL/GenBank/DDBJ whole genome shotgun (WGS) entry which is preliminary data.</text>
</comment>
<evidence type="ECO:0000256" key="2">
    <source>
        <dbReference type="ARBA" id="ARBA00004718"/>
    </source>
</evidence>
<sequence length="427" mass="47928">MAEPENNQESHISADEIALYDRQIRLWGMQAQEKSVDPQFQRPCYRCTNRFDRIRSANILLITVKALANEVAKNLVLAGIGSLTIIDHEPVTENDLDAQFFMEEVYRDEEILKQGKNRAEVAGPQIKRMNPRVKLTIDTDDVRTKQPDFFAQFDITIATELDFNTNTTINAACRLANRPFYAAGLHGFYGYIFADLIAHDFVIEREKSNVSSKIQETPTRRIINVTTKKKDKKEEKTVELVTKRESYSPLLLANTSPLPEEYTRRPRLRKSVTPLLSCLRALWEFEKLSGGRPPTFNHADLELFTKLAGQSHQELQLDMATLDSVFLRTFLQNLGSELAPVSAFLGGSLAQDVINVLSAREQPLQNMLLFDADKNIGPIYALHPLFSPDMSLEGLAAVPPVANPIPLDTGNPTAIPFRVDGTPSTTA</sequence>
<reference evidence="8" key="1">
    <citation type="submission" date="2022-11" db="EMBL/GenBank/DDBJ databases">
        <authorList>
            <person name="Petersen C."/>
        </authorList>
    </citation>
    <scope>NUCLEOTIDE SEQUENCE</scope>
    <source>
        <strain evidence="8">IBT 30069</strain>
    </source>
</reference>
<dbReference type="PANTHER" id="PTHR10953:SF162">
    <property type="entry name" value="SUMO-ACTIVATING ENZYME SUBUNIT 1"/>
    <property type="match status" value="1"/>
</dbReference>
<reference evidence="8" key="2">
    <citation type="journal article" date="2023" name="IMA Fungus">
        <title>Comparative genomic study of the Penicillium genus elucidates a diverse pangenome and 15 lateral gene transfer events.</title>
        <authorList>
            <person name="Petersen C."/>
            <person name="Sorensen T."/>
            <person name="Nielsen M.R."/>
            <person name="Sondergaard T.E."/>
            <person name="Sorensen J.L."/>
            <person name="Fitzpatrick D.A."/>
            <person name="Frisvad J.C."/>
            <person name="Nielsen K.L."/>
        </authorList>
    </citation>
    <scope>NUCLEOTIDE SEQUENCE</scope>
    <source>
        <strain evidence="8">IBT 30069</strain>
    </source>
</reference>
<comment type="similarity">
    <text evidence="3">Belongs to the ubiquitin-activating E1 family.</text>
</comment>
<evidence type="ECO:0000256" key="5">
    <source>
        <dbReference type="ARBA" id="ARBA00023242"/>
    </source>
</evidence>
<evidence type="ECO:0000313" key="9">
    <source>
        <dbReference type="Proteomes" id="UP001149165"/>
    </source>
</evidence>
<proteinExistence type="inferred from homology"/>
<comment type="pathway">
    <text evidence="2">Protein modification; protein sumoylation.</text>
</comment>
<protein>
    <recommendedName>
        <fullName evidence="6">Ubiquitin-like 1-activating enzyme E1A</fullName>
    </recommendedName>
</protein>
<evidence type="ECO:0000256" key="4">
    <source>
        <dbReference type="ARBA" id="ARBA00022786"/>
    </source>
</evidence>
<dbReference type="InterPro" id="IPR000594">
    <property type="entry name" value="ThiF_NAD_FAD-bd"/>
</dbReference>
<accession>A0A9W9JTM5</accession>
<keyword evidence="5" id="KW-0539">Nucleus</keyword>
<dbReference type="GO" id="GO:0019948">
    <property type="term" value="F:SUMO activating enzyme activity"/>
    <property type="evidence" value="ECO:0007669"/>
    <property type="project" value="TreeGrafter"/>
</dbReference>